<dbReference type="Pfam" id="PF09913">
    <property type="entry name" value="DUF2142"/>
    <property type="match status" value="1"/>
</dbReference>
<feature type="transmembrane region" description="Helical" evidence="8">
    <location>
        <begin position="144"/>
        <end position="166"/>
    </location>
</feature>
<evidence type="ECO:0000256" key="2">
    <source>
        <dbReference type="ARBA" id="ARBA00022475"/>
    </source>
</evidence>
<feature type="transmembrane region" description="Helical" evidence="8">
    <location>
        <begin position="274"/>
        <end position="291"/>
    </location>
</feature>
<dbReference type="EMBL" id="VXRG01000107">
    <property type="protein sequence ID" value="MXY94321.1"/>
    <property type="molecule type" value="Genomic_DNA"/>
</dbReference>
<proteinExistence type="predicted"/>
<sequence length="792" mass="87391">MSQSRETGEAPRRFAPALPVVRPTIRHLLAFYLLLASLFSFLTPPFEAPDEIWHFAFVQHLVTQRTLPVAEPNSRALWRQQGTQAPAYYAGAALLTALIDQSDFPELFARANPHRAIGQPDTAINRNYLIHHQPAERFPWRRSVLALHVARLFSVFLGAVTVYSVYRTLLLLLSPQNALLGAAFAAFMPQFAFISASVSNDNAVNAAAALVLWQLTEMLVEGGRPQRSRLLKLGAALGLALLSKLSGLGLVGVCAIAVLWLAWRIRNLRPIFDAAQWTAVPAALLAGWWYLRNWRLYGDPLAWEMWEANILFRVIPAGPSQILSELGGLERSFWGLFGWLNLPYPTWVYLALRVVVAGVALGLLFHLARETRAAGARSATRFNLRVPHAFLILWLLVLTISWLRFMRVAPAAQGRYFFAALPVLALLWTSGWTGWGRRFGHRIGWSVTSALGLLTLATPFFLIQPAYRPPPMSVPDAGTNTIVSPTPRSLFLAGNTEIQLQHAVALYDGQQEQASETDHRVPTVFPGDEVQVDLAYLTNAPLSDDLSLFIHLVDGTALTVAQLDTMPGGGLRPTSGWQPGRLLLDSYTVVIPMTAHTPNRASWQVGFYDHRSGERLPQVDGGTGYTFGEVTICPTGFTPSDCQPGGKADVSQDGGLSIPIPLHVQFDDNITLAGYNFNTRTPVPGEEMTVILYWAASGQVVESYTVFAHLLTDSFEMFGGADLQPSPPTEFWTSGETVATVHTFAVPPNAPSGLYQIEIGLYTRPDFQRLRVLDRINPAQEDRLLLGPLRIE</sequence>
<comment type="caution">
    <text evidence="9">The sequence shown here is derived from an EMBL/GenBank/DDBJ whole genome shotgun (WGS) entry which is preliminary data.</text>
</comment>
<feature type="transmembrane region" description="Helical" evidence="8">
    <location>
        <begin position="240"/>
        <end position="262"/>
    </location>
</feature>
<feature type="transmembrane region" description="Helical" evidence="8">
    <location>
        <begin position="417"/>
        <end position="436"/>
    </location>
</feature>
<keyword evidence="7 8" id="KW-0472">Membrane</keyword>
<evidence type="ECO:0000256" key="4">
    <source>
        <dbReference type="ARBA" id="ARBA00022679"/>
    </source>
</evidence>
<evidence type="ECO:0000256" key="7">
    <source>
        <dbReference type="ARBA" id="ARBA00023136"/>
    </source>
</evidence>
<feature type="transmembrane region" description="Helical" evidence="8">
    <location>
        <begin position="443"/>
        <end position="463"/>
    </location>
</feature>
<feature type="transmembrane region" description="Helical" evidence="8">
    <location>
        <begin position="24"/>
        <end position="42"/>
    </location>
</feature>
<feature type="transmembrane region" description="Helical" evidence="8">
    <location>
        <begin position="178"/>
        <end position="196"/>
    </location>
</feature>
<dbReference type="GO" id="GO:0016763">
    <property type="term" value="F:pentosyltransferase activity"/>
    <property type="evidence" value="ECO:0007669"/>
    <property type="project" value="TreeGrafter"/>
</dbReference>
<dbReference type="AlphaFoldDB" id="A0A6B0YVC2"/>
<evidence type="ECO:0000313" key="9">
    <source>
        <dbReference type="EMBL" id="MXY94321.1"/>
    </source>
</evidence>
<organism evidence="9">
    <name type="scientific">Caldilineaceae bacterium SB0664_bin_27</name>
    <dbReference type="NCBI Taxonomy" id="2605260"/>
    <lineage>
        <taxon>Bacteria</taxon>
        <taxon>Bacillati</taxon>
        <taxon>Chloroflexota</taxon>
        <taxon>Caldilineae</taxon>
        <taxon>Caldilineales</taxon>
        <taxon>Caldilineaceae</taxon>
    </lineage>
</organism>
<comment type="subcellular location">
    <subcellularLocation>
        <location evidence="1">Cell membrane</location>
        <topology evidence="1">Multi-pass membrane protein</topology>
    </subcellularLocation>
</comment>
<evidence type="ECO:0000256" key="3">
    <source>
        <dbReference type="ARBA" id="ARBA00022676"/>
    </source>
</evidence>
<keyword evidence="3" id="KW-0328">Glycosyltransferase</keyword>
<dbReference type="GO" id="GO:0005886">
    <property type="term" value="C:plasma membrane"/>
    <property type="evidence" value="ECO:0007669"/>
    <property type="project" value="UniProtKB-SubCell"/>
</dbReference>
<reference evidence="9" key="1">
    <citation type="submission" date="2019-09" db="EMBL/GenBank/DDBJ databases">
        <title>Characterisation of the sponge microbiome using genome-centric metagenomics.</title>
        <authorList>
            <person name="Engelberts J.P."/>
            <person name="Robbins S.J."/>
            <person name="De Goeij J.M."/>
            <person name="Aranda M."/>
            <person name="Bell S.C."/>
            <person name="Webster N.S."/>
        </authorList>
    </citation>
    <scope>NUCLEOTIDE SEQUENCE</scope>
    <source>
        <strain evidence="9">SB0664_bin_27</strain>
    </source>
</reference>
<keyword evidence="6 8" id="KW-1133">Transmembrane helix</keyword>
<feature type="transmembrane region" description="Helical" evidence="8">
    <location>
        <begin position="346"/>
        <end position="365"/>
    </location>
</feature>
<accession>A0A6B0YVC2</accession>
<feature type="transmembrane region" description="Helical" evidence="8">
    <location>
        <begin position="386"/>
        <end position="405"/>
    </location>
</feature>
<gene>
    <name evidence="9" type="ORF">F4Y42_12835</name>
</gene>
<keyword evidence="4" id="KW-0808">Transferase</keyword>
<keyword evidence="2" id="KW-1003">Cell membrane</keyword>
<dbReference type="InterPro" id="IPR050297">
    <property type="entry name" value="LipidA_mod_glycosyltrf_83"/>
</dbReference>
<evidence type="ECO:0000256" key="6">
    <source>
        <dbReference type="ARBA" id="ARBA00022989"/>
    </source>
</evidence>
<evidence type="ECO:0000256" key="8">
    <source>
        <dbReference type="SAM" id="Phobius"/>
    </source>
</evidence>
<keyword evidence="5 8" id="KW-0812">Transmembrane</keyword>
<dbReference type="PANTHER" id="PTHR33908:SF11">
    <property type="entry name" value="MEMBRANE PROTEIN"/>
    <property type="match status" value="1"/>
</dbReference>
<dbReference type="InterPro" id="IPR018674">
    <property type="entry name" value="DUF2142_membrane"/>
</dbReference>
<dbReference type="PANTHER" id="PTHR33908">
    <property type="entry name" value="MANNOSYLTRANSFERASE YKCB-RELATED"/>
    <property type="match status" value="1"/>
</dbReference>
<evidence type="ECO:0000256" key="1">
    <source>
        <dbReference type="ARBA" id="ARBA00004651"/>
    </source>
</evidence>
<evidence type="ECO:0000256" key="5">
    <source>
        <dbReference type="ARBA" id="ARBA00022692"/>
    </source>
</evidence>
<name>A0A6B0YVC2_9CHLR</name>
<dbReference type="GO" id="GO:0009103">
    <property type="term" value="P:lipopolysaccharide biosynthetic process"/>
    <property type="evidence" value="ECO:0007669"/>
    <property type="project" value="UniProtKB-ARBA"/>
</dbReference>
<protein>
    <submittedName>
        <fullName evidence="9">DUF2142 domain-containing protein</fullName>
    </submittedName>
</protein>